<keyword evidence="2" id="KW-1185">Reference proteome</keyword>
<dbReference type="RefSeq" id="WP_106927288.1">
    <property type="nucleotide sequence ID" value="NZ_PYFT01000001.1"/>
</dbReference>
<dbReference type="AlphaFoldDB" id="A0A2T2YC15"/>
<proteinExistence type="predicted"/>
<protein>
    <submittedName>
        <fullName evidence="1">Uncharacterized protein</fullName>
    </submittedName>
</protein>
<name>A0A2T2YC15_9BACT</name>
<organism evidence="1 2">
    <name type="scientific">Adhaeribacter arboris</name>
    <dbReference type="NCBI Taxonomy" id="2072846"/>
    <lineage>
        <taxon>Bacteria</taxon>
        <taxon>Pseudomonadati</taxon>
        <taxon>Bacteroidota</taxon>
        <taxon>Cytophagia</taxon>
        <taxon>Cytophagales</taxon>
        <taxon>Hymenobacteraceae</taxon>
        <taxon>Adhaeribacter</taxon>
    </lineage>
</organism>
<gene>
    <name evidence="1" type="ORF">AHMF7605_05670</name>
</gene>
<accession>A0A2T2YC15</accession>
<dbReference type="EMBL" id="PYFT01000001">
    <property type="protein sequence ID" value="PSR53049.1"/>
    <property type="molecule type" value="Genomic_DNA"/>
</dbReference>
<reference evidence="1 2" key="1">
    <citation type="submission" date="2018-03" db="EMBL/GenBank/DDBJ databases">
        <title>Adhaeribacter sp. HMF7605 Genome sequencing and assembly.</title>
        <authorList>
            <person name="Kang H."/>
            <person name="Kang J."/>
            <person name="Cha I."/>
            <person name="Kim H."/>
            <person name="Joh K."/>
        </authorList>
    </citation>
    <scope>NUCLEOTIDE SEQUENCE [LARGE SCALE GENOMIC DNA]</scope>
    <source>
        <strain evidence="1 2">HMF7605</strain>
    </source>
</reference>
<evidence type="ECO:0000313" key="2">
    <source>
        <dbReference type="Proteomes" id="UP000240357"/>
    </source>
</evidence>
<evidence type="ECO:0000313" key="1">
    <source>
        <dbReference type="EMBL" id="PSR53049.1"/>
    </source>
</evidence>
<comment type="caution">
    <text evidence="1">The sequence shown here is derived from an EMBL/GenBank/DDBJ whole genome shotgun (WGS) entry which is preliminary data.</text>
</comment>
<dbReference type="Proteomes" id="UP000240357">
    <property type="component" value="Unassembled WGS sequence"/>
</dbReference>
<sequence>MIDAILSIEDAITGYAQEEQEAIQQINKVIYEYFLSHKVQLPVIPQVGMRIDLGQFYDKLDDTIKEWIDDNNSHHKIKDVIICKDYLEICLA</sequence>